<sequence>MAYPIPVPRREYPYDMYDYFVYRAGGGGTPSLDRLPSVYGTVDEFRALFEAGTFQYTHQNLRRIEGLDIAVLAAARRTERDMGLHAKVGPD</sequence>
<dbReference type="OrthoDB" id="693343at2759"/>
<dbReference type="Proteomes" id="UP000275267">
    <property type="component" value="Unassembled WGS sequence"/>
</dbReference>
<name>A0A3L6THU9_PANMI</name>
<protein>
    <submittedName>
        <fullName evidence="1">Uncharacterized protein</fullName>
    </submittedName>
</protein>
<organism evidence="1 2">
    <name type="scientific">Panicum miliaceum</name>
    <name type="common">Proso millet</name>
    <name type="synonym">Broomcorn millet</name>
    <dbReference type="NCBI Taxonomy" id="4540"/>
    <lineage>
        <taxon>Eukaryota</taxon>
        <taxon>Viridiplantae</taxon>
        <taxon>Streptophyta</taxon>
        <taxon>Embryophyta</taxon>
        <taxon>Tracheophyta</taxon>
        <taxon>Spermatophyta</taxon>
        <taxon>Magnoliopsida</taxon>
        <taxon>Liliopsida</taxon>
        <taxon>Poales</taxon>
        <taxon>Poaceae</taxon>
        <taxon>PACMAD clade</taxon>
        <taxon>Panicoideae</taxon>
        <taxon>Panicodae</taxon>
        <taxon>Paniceae</taxon>
        <taxon>Panicinae</taxon>
        <taxon>Panicum</taxon>
        <taxon>Panicum sect. Panicum</taxon>
    </lineage>
</organism>
<gene>
    <name evidence="1" type="ORF">C2845_PM01G46060</name>
</gene>
<dbReference type="AlphaFoldDB" id="A0A3L6THU9"/>
<dbReference type="EMBL" id="PQIB02000001">
    <property type="protein sequence ID" value="RLN39919.1"/>
    <property type="molecule type" value="Genomic_DNA"/>
</dbReference>
<evidence type="ECO:0000313" key="2">
    <source>
        <dbReference type="Proteomes" id="UP000275267"/>
    </source>
</evidence>
<keyword evidence="2" id="KW-1185">Reference proteome</keyword>
<evidence type="ECO:0000313" key="1">
    <source>
        <dbReference type="EMBL" id="RLN39919.1"/>
    </source>
</evidence>
<comment type="caution">
    <text evidence="1">The sequence shown here is derived from an EMBL/GenBank/DDBJ whole genome shotgun (WGS) entry which is preliminary data.</text>
</comment>
<accession>A0A3L6THU9</accession>
<proteinExistence type="predicted"/>
<reference evidence="2" key="1">
    <citation type="journal article" date="2019" name="Nat. Commun.">
        <title>The genome of broomcorn millet.</title>
        <authorList>
            <person name="Zou C."/>
            <person name="Miki D."/>
            <person name="Li D."/>
            <person name="Tang Q."/>
            <person name="Xiao L."/>
            <person name="Rajput S."/>
            <person name="Deng P."/>
            <person name="Jia W."/>
            <person name="Huang R."/>
            <person name="Zhang M."/>
            <person name="Sun Y."/>
            <person name="Hu J."/>
            <person name="Fu X."/>
            <person name="Schnable P.S."/>
            <person name="Li F."/>
            <person name="Zhang H."/>
            <person name="Feng B."/>
            <person name="Zhu X."/>
            <person name="Liu R."/>
            <person name="Schnable J.C."/>
            <person name="Zhu J.-K."/>
            <person name="Zhang H."/>
        </authorList>
    </citation>
    <scope>NUCLEOTIDE SEQUENCE [LARGE SCALE GENOMIC DNA]</scope>
</reference>